<dbReference type="AlphaFoldDB" id="A0AA38IQH9"/>
<evidence type="ECO:0000256" key="12">
    <source>
        <dbReference type="SAM" id="MobiDB-lite"/>
    </source>
</evidence>
<keyword evidence="6" id="KW-0732">Signal</keyword>
<keyword evidence="7" id="KW-0677">Repeat</keyword>
<name>A0AA38IQH9_9CUCU</name>
<dbReference type="NCBIfam" id="NF038123">
    <property type="entry name" value="NF038123_dom"/>
    <property type="match status" value="1"/>
</dbReference>
<evidence type="ECO:0000256" key="1">
    <source>
        <dbReference type="ARBA" id="ARBA00004498"/>
    </source>
</evidence>
<evidence type="ECO:0000259" key="14">
    <source>
        <dbReference type="PROSITE" id="PS51020"/>
    </source>
</evidence>
<accession>A0AA38IQH9</accession>
<keyword evidence="10" id="KW-0325">Glycoprotein</keyword>
<dbReference type="Pfam" id="PF02014">
    <property type="entry name" value="Reeler"/>
    <property type="match status" value="1"/>
</dbReference>
<dbReference type="GO" id="GO:0007155">
    <property type="term" value="P:cell adhesion"/>
    <property type="evidence" value="ECO:0007669"/>
    <property type="project" value="UniProtKB-KW"/>
</dbReference>
<dbReference type="FunFam" id="2.60.40.2130:FF:000002">
    <property type="entry name" value="Putative Spondin-1"/>
    <property type="match status" value="1"/>
</dbReference>
<evidence type="ECO:0000256" key="9">
    <source>
        <dbReference type="ARBA" id="ARBA00023157"/>
    </source>
</evidence>
<dbReference type="GO" id="GO:0046872">
    <property type="term" value="F:metal ion binding"/>
    <property type="evidence" value="ECO:0007669"/>
    <property type="project" value="UniProtKB-KW"/>
</dbReference>
<dbReference type="InterPro" id="IPR038678">
    <property type="entry name" value="Spondin_N_sf"/>
</dbReference>
<feature type="domain" description="Spondin" evidence="14">
    <location>
        <begin position="201"/>
        <end position="393"/>
    </location>
</feature>
<sequence length="710" mass="79223">MAHYIPSGSSPSHVTLKFFYKDTMKRNSFIILILLVLAHISLGYVCDRTPKKGEKIPKTNNGRYVIEVVGNPSTYSPGQIYTIVLKSHPQNPITNYFTEFMLVVEPQSPSEALQDILTGELKPVDHSIVKFTPKCPSAVIQTNTLAKSGVEVLWTAPPSGNGCIYIKATVFESGDSWFADDGGLTKLLCEEEENRDVQPDVLEQCCTCNEAKYEVAFRGLWTRNTHPTDYPINMWATKLGEVIGASHKISSSFWNYSTTASDGLKLLAEDGETSLLEDELKERVKNDDIRTIIKARELPFPNITGTSYTVFRVDQEHHLISLVSKITPSPDWIVGVANLELCTAECDWIESRTLNLYPWDIGTDDGVSYESADSPTSPPDAVKLITSDLEKYPFYNSNGDPIKPIAELRITRQKLYEKVCSNMTSEPEPEDDPCQLGEWTEYSTCSGTCGNSVKTRDRQLLKPENEEECTKEGPLLLQDTINCEEESECELTRCANVTWSEWTACNITCGRGFKSRSELSSEEDNNEQTEETSPCEETVECEMPACEEDTASTGRSTLLTDSQVISEGPSYNPVVDCEVSLWSDWGPCSATEPCTRGYQYKERHIITHPLNGGTACPKRLRKEKRCKVSCSKKHKVSTSTSSEVDCQLSEWSGWSPCSSNCGTSAVQIRTRTVVVPPSNGGKECGPRLEQRKCSLPFGCHDREWLFINKN</sequence>
<evidence type="ECO:0000256" key="6">
    <source>
        <dbReference type="ARBA" id="ARBA00022729"/>
    </source>
</evidence>
<dbReference type="Gene3D" id="2.20.100.10">
    <property type="entry name" value="Thrombospondin type-1 (TSP1) repeat"/>
    <property type="match status" value="4"/>
</dbReference>
<feature type="region of interest" description="Disordered" evidence="12">
    <location>
        <begin position="518"/>
        <end position="537"/>
    </location>
</feature>
<keyword evidence="4" id="KW-0272">Extracellular matrix</keyword>
<keyword evidence="16" id="KW-1185">Reference proteome</keyword>
<dbReference type="Pfam" id="PF00090">
    <property type="entry name" value="TSP_1"/>
    <property type="match status" value="2"/>
</dbReference>
<comment type="caution">
    <text evidence="15">The sequence shown here is derived from an EMBL/GenBank/DDBJ whole genome shotgun (WGS) entry which is preliminary data.</text>
</comment>
<protein>
    <recommendedName>
        <fullName evidence="2">Spondin-1</fullName>
    </recommendedName>
    <alternativeName>
        <fullName evidence="11">F-spondin</fullName>
    </alternativeName>
</protein>
<evidence type="ECO:0000256" key="4">
    <source>
        <dbReference type="ARBA" id="ARBA00022530"/>
    </source>
</evidence>
<dbReference type="InterPro" id="IPR002861">
    <property type="entry name" value="Reeler_dom"/>
</dbReference>
<dbReference type="Gene3D" id="2.60.40.4060">
    <property type="entry name" value="Reeler domain"/>
    <property type="match status" value="1"/>
</dbReference>
<evidence type="ECO:0000256" key="2">
    <source>
        <dbReference type="ARBA" id="ARBA00019594"/>
    </source>
</evidence>
<keyword evidence="3" id="KW-0964">Secreted</keyword>
<dbReference type="InterPro" id="IPR042307">
    <property type="entry name" value="Reeler_sf"/>
</dbReference>
<dbReference type="InterPro" id="IPR044004">
    <property type="entry name" value="TSP1_spondin_dom"/>
</dbReference>
<evidence type="ECO:0000256" key="3">
    <source>
        <dbReference type="ARBA" id="ARBA00022525"/>
    </source>
</evidence>
<proteinExistence type="predicted"/>
<evidence type="ECO:0000256" key="5">
    <source>
        <dbReference type="ARBA" id="ARBA00022723"/>
    </source>
</evidence>
<evidence type="ECO:0000259" key="13">
    <source>
        <dbReference type="PROSITE" id="PS51019"/>
    </source>
</evidence>
<evidence type="ECO:0000256" key="11">
    <source>
        <dbReference type="ARBA" id="ARBA00030964"/>
    </source>
</evidence>
<keyword evidence="5" id="KW-0479">Metal-binding</keyword>
<gene>
    <name evidence="15" type="ORF">Zmor_010172</name>
</gene>
<dbReference type="PANTHER" id="PTHR11311:SF16">
    <property type="entry name" value="SPONDIN-1"/>
    <property type="match status" value="1"/>
</dbReference>
<dbReference type="CDD" id="cd08544">
    <property type="entry name" value="Reeler"/>
    <property type="match status" value="1"/>
</dbReference>
<evidence type="ECO:0000313" key="15">
    <source>
        <dbReference type="EMBL" id="KAJ3658437.1"/>
    </source>
</evidence>
<dbReference type="InterPro" id="IPR051418">
    <property type="entry name" value="Spondin/Thrombospondin_T1"/>
</dbReference>
<evidence type="ECO:0000256" key="10">
    <source>
        <dbReference type="ARBA" id="ARBA00023180"/>
    </source>
</evidence>
<organism evidence="15 16">
    <name type="scientific">Zophobas morio</name>
    <dbReference type="NCBI Taxonomy" id="2755281"/>
    <lineage>
        <taxon>Eukaryota</taxon>
        <taxon>Metazoa</taxon>
        <taxon>Ecdysozoa</taxon>
        <taxon>Arthropoda</taxon>
        <taxon>Hexapoda</taxon>
        <taxon>Insecta</taxon>
        <taxon>Pterygota</taxon>
        <taxon>Neoptera</taxon>
        <taxon>Endopterygota</taxon>
        <taxon>Coleoptera</taxon>
        <taxon>Polyphaga</taxon>
        <taxon>Cucujiformia</taxon>
        <taxon>Tenebrionidae</taxon>
        <taxon>Zophobas</taxon>
    </lineage>
</organism>
<evidence type="ECO:0000256" key="7">
    <source>
        <dbReference type="ARBA" id="ARBA00022737"/>
    </source>
</evidence>
<dbReference type="InterPro" id="IPR009465">
    <property type="entry name" value="Spondin_N"/>
</dbReference>
<dbReference type="PANTHER" id="PTHR11311">
    <property type="entry name" value="SPONDIN"/>
    <property type="match status" value="1"/>
</dbReference>
<dbReference type="SMART" id="SM00209">
    <property type="entry name" value="TSP1"/>
    <property type="match status" value="4"/>
</dbReference>
<evidence type="ECO:0000313" key="16">
    <source>
        <dbReference type="Proteomes" id="UP001168821"/>
    </source>
</evidence>
<feature type="domain" description="Reelin" evidence="13">
    <location>
        <begin position="31"/>
        <end position="204"/>
    </location>
</feature>
<dbReference type="Pfam" id="PF06468">
    <property type="entry name" value="Spond_N"/>
    <property type="match status" value="1"/>
</dbReference>
<dbReference type="Pfam" id="PF19028">
    <property type="entry name" value="TSP1_spondin"/>
    <property type="match status" value="2"/>
</dbReference>
<keyword evidence="9" id="KW-1015">Disulfide bond</keyword>
<keyword evidence="8" id="KW-0130">Cell adhesion</keyword>
<dbReference type="EMBL" id="JALNTZ010000003">
    <property type="protein sequence ID" value="KAJ3658437.1"/>
    <property type="molecule type" value="Genomic_DNA"/>
</dbReference>
<dbReference type="GO" id="GO:0031012">
    <property type="term" value="C:extracellular matrix"/>
    <property type="evidence" value="ECO:0007669"/>
    <property type="project" value="TreeGrafter"/>
</dbReference>
<reference evidence="15" key="1">
    <citation type="journal article" date="2023" name="G3 (Bethesda)">
        <title>Whole genome assemblies of Zophobas morio and Tenebrio molitor.</title>
        <authorList>
            <person name="Kaur S."/>
            <person name="Stinson S.A."/>
            <person name="diCenzo G.C."/>
        </authorList>
    </citation>
    <scope>NUCLEOTIDE SEQUENCE</scope>
    <source>
        <strain evidence="15">QUZm001</strain>
    </source>
</reference>
<dbReference type="InterPro" id="IPR000884">
    <property type="entry name" value="TSP1_rpt"/>
</dbReference>
<dbReference type="PROSITE" id="PS51019">
    <property type="entry name" value="REELIN"/>
    <property type="match status" value="1"/>
</dbReference>
<dbReference type="InterPro" id="IPR036383">
    <property type="entry name" value="TSP1_rpt_sf"/>
</dbReference>
<dbReference type="Proteomes" id="UP001168821">
    <property type="component" value="Unassembled WGS sequence"/>
</dbReference>
<dbReference type="FunFam" id="2.20.100.10:FF:000019">
    <property type="entry name" value="Thrombospondin type 1 domain containing 7A"/>
    <property type="match status" value="1"/>
</dbReference>
<evidence type="ECO:0000256" key="8">
    <source>
        <dbReference type="ARBA" id="ARBA00022889"/>
    </source>
</evidence>
<dbReference type="PROSITE" id="PS50092">
    <property type="entry name" value="TSP1"/>
    <property type="match status" value="3"/>
</dbReference>
<comment type="subcellular location">
    <subcellularLocation>
        <location evidence="1">Secreted</location>
        <location evidence="1">Extracellular space</location>
        <location evidence="1">Extracellular matrix</location>
    </subcellularLocation>
</comment>
<dbReference type="PROSITE" id="PS51020">
    <property type="entry name" value="SPONDIN"/>
    <property type="match status" value="1"/>
</dbReference>
<dbReference type="Gene3D" id="2.60.40.2130">
    <property type="entry name" value="F-spondin domain"/>
    <property type="match status" value="1"/>
</dbReference>
<dbReference type="SUPFAM" id="SSF82895">
    <property type="entry name" value="TSP-1 type 1 repeat"/>
    <property type="match status" value="4"/>
</dbReference>
<feature type="compositionally biased region" description="Acidic residues" evidence="12">
    <location>
        <begin position="520"/>
        <end position="537"/>
    </location>
</feature>